<gene>
    <name evidence="4" type="ORF">METZ01_LOCUS389374</name>
</gene>
<dbReference type="GO" id="GO:0006412">
    <property type="term" value="P:translation"/>
    <property type="evidence" value="ECO:0007669"/>
    <property type="project" value="InterPro"/>
</dbReference>
<evidence type="ECO:0008006" key="5">
    <source>
        <dbReference type="Google" id="ProtNLM"/>
    </source>
</evidence>
<dbReference type="GO" id="GO:0005840">
    <property type="term" value="C:ribosome"/>
    <property type="evidence" value="ECO:0007669"/>
    <property type="project" value="UniProtKB-KW"/>
</dbReference>
<evidence type="ECO:0000256" key="1">
    <source>
        <dbReference type="ARBA" id="ARBA00009254"/>
    </source>
</evidence>
<organism evidence="4">
    <name type="scientific">marine metagenome</name>
    <dbReference type="NCBI Taxonomy" id="408172"/>
    <lineage>
        <taxon>unclassified sequences</taxon>
        <taxon>metagenomes</taxon>
        <taxon>ecological metagenomes</taxon>
    </lineage>
</organism>
<dbReference type="HAMAP" id="MF_00374">
    <property type="entry name" value="Ribosomal_uL29"/>
    <property type="match status" value="1"/>
</dbReference>
<comment type="similarity">
    <text evidence="1">Belongs to the universal ribosomal protein uL29 family.</text>
</comment>
<dbReference type="NCBIfam" id="TIGR00012">
    <property type="entry name" value="L29"/>
    <property type="match status" value="1"/>
</dbReference>
<dbReference type="AlphaFoldDB" id="A0A382UQN8"/>
<evidence type="ECO:0000256" key="3">
    <source>
        <dbReference type="ARBA" id="ARBA00023274"/>
    </source>
</evidence>
<evidence type="ECO:0000256" key="2">
    <source>
        <dbReference type="ARBA" id="ARBA00022980"/>
    </source>
</evidence>
<keyword evidence="2" id="KW-0689">Ribosomal protein</keyword>
<dbReference type="SUPFAM" id="SSF46561">
    <property type="entry name" value="Ribosomal protein L29 (L29p)"/>
    <property type="match status" value="1"/>
</dbReference>
<sequence>MKSIVLREMPDNEINDLLFEEKERLSKIKFTHSVSPLENPHQIKFSRRKIARIMTEIRRREIEQEKNK</sequence>
<dbReference type="InterPro" id="IPR036049">
    <property type="entry name" value="Ribosomal_uL29_sf"/>
</dbReference>
<dbReference type="Gene3D" id="1.10.287.310">
    <property type="match status" value="1"/>
</dbReference>
<keyword evidence="3" id="KW-0687">Ribonucleoprotein</keyword>
<proteinExistence type="inferred from homology"/>
<evidence type="ECO:0000313" key="4">
    <source>
        <dbReference type="EMBL" id="SVD36520.1"/>
    </source>
</evidence>
<protein>
    <recommendedName>
        <fullName evidence="5">Ribosomal protein L29</fullName>
    </recommendedName>
</protein>
<dbReference type="InterPro" id="IPR001854">
    <property type="entry name" value="Ribosomal_uL29"/>
</dbReference>
<dbReference type="CDD" id="cd00427">
    <property type="entry name" value="Ribosomal_L29_HIP"/>
    <property type="match status" value="1"/>
</dbReference>
<name>A0A382UQN8_9ZZZZ</name>
<reference evidence="4" key="1">
    <citation type="submission" date="2018-05" db="EMBL/GenBank/DDBJ databases">
        <authorList>
            <person name="Lanie J.A."/>
            <person name="Ng W.-L."/>
            <person name="Kazmierczak K.M."/>
            <person name="Andrzejewski T.M."/>
            <person name="Davidsen T.M."/>
            <person name="Wayne K.J."/>
            <person name="Tettelin H."/>
            <person name="Glass J.I."/>
            <person name="Rusch D."/>
            <person name="Podicherti R."/>
            <person name="Tsui H.-C.T."/>
            <person name="Winkler M.E."/>
        </authorList>
    </citation>
    <scope>NUCLEOTIDE SEQUENCE</scope>
</reference>
<accession>A0A382UQN8</accession>
<dbReference type="GO" id="GO:1990904">
    <property type="term" value="C:ribonucleoprotein complex"/>
    <property type="evidence" value="ECO:0007669"/>
    <property type="project" value="UniProtKB-KW"/>
</dbReference>
<dbReference type="EMBL" id="UINC01146030">
    <property type="protein sequence ID" value="SVD36520.1"/>
    <property type="molecule type" value="Genomic_DNA"/>
</dbReference>
<dbReference type="Pfam" id="PF00831">
    <property type="entry name" value="Ribosomal_L29"/>
    <property type="match status" value="1"/>
</dbReference>
<dbReference type="GO" id="GO:0003735">
    <property type="term" value="F:structural constituent of ribosome"/>
    <property type="evidence" value="ECO:0007669"/>
    <property type="project" value="InterPro"/>
</dbReference>